<comment type="similarity">
    <text evidence="1">Belongs to the AB hydrolase superfamily. AB hydrolase 4 family.</text>
</comment>
<feature type="compositionally biased region" description="Basic and acidic residues" evidence="2">
    <location>
        <begin position="955"/>
        <end position="965"/>
    </location>
</feature>
<name>A0AAV8R0H4_ENSVE</name>
<feature type="compositionally biased region" description="Basic and acidic residues" evidence="2">
    <location>
        <begin position="793"/>
        <end position="803"/>
    </location>
</feature>
<evidence type="ECO:0000256" key="1">
    <source>
        <dbReference type="ARBA" id="ARBA00010884"/>
    </source>
</evidence>
<feature type="compositionally biased region" description="Polar residues" evidence="2">
    <location>
        <begin position="727"/>
        <end position="754"/>
    </location>
</feature>
<dbReference type="GO" id="GO:0080120">
    <property type="term" value="P:CAAX-box protein maturation"/>
    <property type="evidence" value="ECO:0007669"/>
    <property type="project" value="UniProtKB-ARBA"/>
</dbReference>
<evidence type="ECO:0000256" key="3">
    <source>
        <dbReference type="SAM" id="Phobius"/>
    </source>
</evidence>
<comment type="caution">
    <text evidence="6">The sequence shown here is derived from an EMBL/GenBank/DDBJ whole genome shotgun (WGS) entry which is preliminary data.</text>
</comment>
<reference evidence="6 7" key="1">
    <citation type="submission" date="2022-12" db="EMBL/GenBank/DDBJ databases">
        <title>Chromosome-scale assembly of the Ensete ventricosum genome.</title>
        <authorList>
            <person name="Dussert Y."/>
            <person name="Stocks J."/>
            <person name="Wendawek A."/>
            <person name="Woldeyes F."/>
            <person name="Nichols R.A."/>
            <person name="Borrell J.S."/>
        </authorList>
    </citation>
    <scope>NUCLEOTIDE SEQUENCE [LARGE SCALE GENOMIC DNA]</scope>
    <source>
        <strain evidence="7">cv. Maze</strain>
        <tissue evidence="6">Seeds</tissue>
    </source>
</reference>
<accession>A0AAV8R0H4</accession>
<organism evidence="6 7">
    <name type="scientific">Ensete ventricosum</name>
    <name type="common">Abyssinian banana</name>
    <name type="synonym">Musa ensete</name>
    <dbReference type="NCBI Taxonomy" id="4639"/>
    <lineage>
        <taxon>Eukaryota</taxon>
        <taxon>Viridiplantae</taxon>
        <taxon>Streptophyta</taxon>
        <taxon>Embryophyta</taxon>
        <taxon>Tracheophyta</taxon>
        <taxon>Spermatophyta</taxon>
        <taxon>Magnoliopsida</taxon>
        <taxon>Liliopsida</taxon>
        <taxon>Zingiberales</taxon>
        <taxon>Musaceae</taxon>
        <taxon>Ensete</taxon>
    </lineage>
</organism>
<evidence type="ECO:0000259" key="4">
    <source>
        <dbReference type="Pfam" id="PF02517"/>
    </source>
</evidence>
<dbReference type="InterPro" id="IPR029058">
    <property type="entry name" value="AB_hydrolase_fold"/>
</dbReference>
<evidence type="ECO:0000313" key="6">
    <source>
        <dbReference type="EMBL" id="KAJ8486079.1"/>
    </source>
</evidence>
<feature type="compositionally biased region" description="Polar residues" evidence="2">
    <location>
        <begin position="966"/>
        <end position="976"/>
    </location>
</feature>
<dbReference type="PANTHER" id="PTHR10794">
    <property type="entry name" value="ABHYDROLASE DOMAIN-CONTAINING PROTEIN"/>
    <property type="match status" value="1"/>
</dbReference>
<keyword evidence="7" id="KW-1185">Reference proteome</keyword>
<evidence type="ECO:0000313" key="7">
    <source>
        <dbReference type="Proteomes" id="UP001222027"/>
    </source>
</evidence>
<feature type="region of interest" description="Disordered" evidence="2">
    <location>
        <begin position="783"/>
        <end position="848"/>
    </location>
</feature>
<dbReference type="SUPFAM" id="SSF53474">
    <property type="entry name" value="alpha/beta-Hydrolases"/>
    <property type="match status" value="1"/>
</dbReference>
<dbReference type="Proteomes" id="UP001222027">
    <property type="component" value="Unassembled WGS sequence"/>
</dbReference>
<keyword evidence="3" id="KW-1133">Transmembrane helix</keyword>
<evidence type="ECO:0000259" key="5">
    <source>
        <dbReference type="Pfam" id="PF24930"/>
    </source>
</evidence>
<feature type="compositionally biased region" description="Polar residues" evidence="2">
    <location>
        <begin position="783"/>
        <end position="792"/>
    </location>
</feature>
<feature type="transmembrane region" description="Helical" evidence="3">
    <location>
        <begin position="1615"/>
        <end position="1632"/>
    </location>
</feature>
<feature type="compositionally biased region" description="Basic and acidic residues" evidence="2">
    <location>
        <begin position="812"/>
        <end position="825"/>
    </location>
</feature>
<dbReference type="Pfam" id="PF02517">
    <property type="entry name" value="Rce1-like"/>
    <property type="match status" value="1"/>
</dbReference>
<dbReference type="GO" id="GO:0047372">
    <property type="term" value="F:monoacylglycerol lipase activity"/>
    <property type="evidence" value="ECO:0007669"/>
    <property type="project" value="TreeGrafter"/>
</dbReference>
<feature type="domain" description="CAAX prenyl protease 2/Lysostaphin resistance protein A-like" evidence="4">
    <location>
        <begin position="1622"/>
        <end position="1700"/>
    </location>
</feature>
<proteinExistence type="inferred from homology"/>
<dbReference type="Gene3D" id="3.40.50.1820">
    <property type="entry name" value="alpha/beta hydrolase"/>
    <property type="match status" value="1"/>
</dbReference>
<feature type="compositionally biased region" description="Basic and acidic residues" evidence="2">
    <location>
        <begin position="924"/>
        <end position="940"/>
    </location>
</feature>
<keyword evidence="3" id="KW-0472">Membrane</keyword>
<feature type="domain" description="DUF7750" evidence="5">
    <location>
        <begin position="607"/>
        <end position="670"/>
    </location>
</feature>
<dbReference type="GO" id="GO:0034338">
    <property type="term" value="F:short-chain carboxylesterase activity"/>
    <property type="evidence" value="ECO:0007669"/>
    <property type="project" value="TreeGrafter"/>
</dbReference>
<feature type="transmembrane region" description="Helical" evidence="3">
    <location>
        <begin position="1486"/>
        <end position="1508"/>
    </location>
</feature>
<keyword evidence="3" id="KW-0812">Transmembrane</keyword>
<feature type="compositionally biased region" description="Basic and acidic residues" evidence="2">
    <location>
        <begin position="977"/>
        <end position="996"/>
    </location>
</feature>
<feature type="transmembrane region" description="Helical" evidence="3">
    <location>
        <begin position="1446"/>
        <end position="1465"/>
    </location>
</feature>
<dbReference type="InterPro" id="IPR056652">
    <property type="entry name" value="DUF7750"/>
</dbReference>
<feature type="transmembrane region" description="Helical" evidence="3">
    <location>
        <begin position="1652"/>
        <end position="1685"/>
    </location>
</feature>
<feature type="region of interest" description="Disordered" evidence="2">
    <location>
        <begin position="924"/>
        <end position="996"/>
    </location>
</feature>
<evidence type="ECO:0000256" key="2">
    <source>
        <dbReference type="SAM" id="MobiDB-lite"/>
    </source>
</evidence>
<dbReference type="InterPro" id="IPR050960">
    <property type="entry name" value="AB_hydrolase_4_sf"/>
</dbReference>
<sequence length="1822" mass="199931">MILRHIPSLFDPQTTFLPLNRLSPLRRNPRVREALLHTRRRSRRRRSKLSVRSALDDLVRDLVSAFPSPASLDLLLAPAIGLAAGATLYLSPLQKETTDVDTVVGEWVFFTSPTPFNRSVLLRCPSVSFEDGGELLDDGVNEKLLTEERHYMNLDRGTMTVARTKGEEGPEKKMQYQRVCVATDDGGVISLDWPANLELGMEHGLDTTVLIIPGTTEGSMDRNVRAFVFDVLQHGCFPIVMNPRGCAGSPVTTPRLFTAADSDDVFTAVRFVSMARPWRTVMSVGWGYGANMLTKYLSEVGESTVLTAAVCIDNPFDLAEVTRSFPHHVSLDQKIRSGLIDILRANKELFLGKAKGFDVGRALSAKSARDFDEAISMVSHGYHTIEDFYSKISTRKLIGNLKIPVLFIQSDDGTVPTFSIPRGSIAENPFTSLLLCSYLPSTGITTKNSAIPWCQRLAIEWISAVEFALLKGRHPLLKDVDIAINPSKGLAFIDDRTPEKSISSGAKGSHDSYGLYISHKIADRQTYGKLSQPSPVNGFLNDSVNIALKQNDAAVLGEADDNLDSRSELQQIKSADNEGTKNSRSIIDFKNESAANANNEGDDEGNNILQTAEVVMNMLDITMPSTLDDEQKKKVLSAVGRGENLLRALQGAVPEDVRGKLTGAVTEILQTQGTKLNLHGLNRIDWIPNVTSKVKSRIQDSIKEVSIVNRGDNESNSGVDSEGKVQGDTSELNSARNSMPESIKTTEQRTSQSPGILEAGYEPSQDINLERSGYIVAETAAEQQKISQNQGMSDRHNEDDKDLNNPCQTHNGEGKKSSHSEEEHISISVSNTEEELLSSGMPASDHQIMPQESNELPKNEDKSPQDLCQNLHTSTKLNENSPQHSSISVTQALDALTGFDDSTQLAVNSVFGVLENMIDQLEKNSNEGDDDEMKRSKDEESQTLSPGLPTINKDNYGRAEHRNNRSSEGSDVSLSSKHLDSHLNQKDTQSKEVGENKLGENLVADILKSSAEDSIRKSEVSTLGFNSLKNNNVGKFGPVQNCPPHIAINPYYWGSPFEAYLQKYLYSQFPRLKPSDLDSTTDLFLDPEKGQWKMLDEAGTFHNNLGEVWKNQIISGYNESQHNSAKHGDTDNIIETSYVILNSEFPEFEQQLTGIFDMKGGYAKEEAAFCLVRDSLLDALKVEVGHRLSTSNLKEMERVLVDDMKQVADTISQTVVLDNHLNLRLLSEVNCLTSVKFGTIEGERTIIIISSAVEETNQLKKILPVGVIVGSLLASLRKHFKIAASRDGDQIKDIEQAGNVQETLSVKDVNTKNELHEDEKVHAHDDSISGNQNLAKVNYNDDGVMIGAVTAALGATALLTHHQNDTYIDGQAMEVPSRETIEKGSQNEEYDRAEEATHEKIPTNIMCNLAEKAMSIAGPVVPMKDDGEVDQERLVTVLAELGQKGGLLRLVGKIALLWGGIRGAMSLTDRLISFLHISKRPLLQRVIWFGCMALVLWSPVVVPLFPTLVQSWTTKTSNKFAEYACVLGLYASSMILVVLWGKRIRGYDNPLEQYGLDFTAARALGFMKGLVGGMAIVMSIHSINGLLGYASLACPSFSPLFQADPVLLLKSFVNMLLQGVRGIITAAGIALAEELLFRSWLLEEVAVDLGYYRAIVISGIAFSLIHGSLPSVPGFLLLSLALFGIKQRSQDKIYVPIGIRSGIMFTNFTLQTGGLIRYKLGTPPWLISTHPLHPFDGVVGLGILVRPGEKSPDGEARKALGKPKRMIKRWHSLSWITGTTPSTGGGKSQGAIGMSTPGDRHHSIGTVPTGFHPGWLMKPQAH</sequence>
<dbReference type="PANTHER" id="PTHR10794:SF92">
    <property type="entry name" value="EMBRYOGENESIS-ASSOCIATED PROTEIN EMB8"/>
    <property type="match status" value="1"/>
</dbReference>
<dbReference type="InterPro" id="IPR003675">
    <property type="entry name" value="Rce1/LyrA-like_dom"/>
</dbReference>
<feature type="transmembrane region" description="Helical" evidence="3">
    <location>
        <begin position="1520"/>
        <end position="1540"/>
    </location>
</feature>
<feature type="transmembrane region" description="Helical" evidence="3">
    <location>
        <begin position="1561"/>
        <end position="1580"/>
    </location>
</feature>
<dbReference type="GO" id="GO:0004175">
    <property type="term" value="F:endopeptidase activity"/>
    <property type="evidence" value="ECO:0007669"/>
    <property type="project" value="UniProtKB-ARBA"/>
</dbReference>
<dbReference type="EMBL" id="JAQQAF010000005">
    <property type="protein sequence ID" value="KAJ8486079.1"/>
    <property type="molecule type" value="Genomic_DNA"/>
</dbReference>
<gene>
    <name evidence="6" type="ORF">OPV22_018564</name>
</gene>
<evidence type="ECO:0008006" key="8">
    <source>
        <dbReference type="Google" id="ProtNLM"/>
    </source>
</evidence>
<feature type="region of interest" description="Disordered" evidence="2">
    <location>
        <begin position="709"/>
        <end position="765"/>
    </location>
</feature>
<dbReference type="Pfam" id="PF24930">
    <property type="entry name" value="DUF7750"/>
    <property type="match status" value="1"/>
</dbReference>
<protein>
    <recommendedName>
        <fullName evidence="8">Embryogenesis-associated protein EMB8</fullName>
    </recommendedName>
</protein>